<comment type="similarity">
    <text evidence="2 8">Belongs to the GMC oxidoreductase family.</text>
</comment>
<dbReference type="InterPro" id="IPR007867">
    <property type="entry name" value="GMC_OxRtase_C"/>
</dbReference>
<evidence type="ECO:0000313" key="12">
    <source>
        <dbReference type="Proteomes" id="UP000054342"/>
    </source>
</evidence>
<evidence type="ECO:0000259" key="10">
    <source>
        <dbReference type="PROSITE" id="PS00624"/>
    </source>
</evidence>
<dbReference type="PROSITE" id="PS00623">
    <property type="entry name" value="GMC_OXRED_1"/>
    <property type="match status" value="1"/>
</dbReference>
<dbReference type="EMBL" id="KN847320">
    <property type="protein sequence ID" value="KIW53865.1"/>
    <property type="molecule type" value="Genomic_DNA"/>
</dbReference>
<dbReference type="GO" id="GO:0050660">
    <property type="term" value="F:flavin adenine dinucleotide binding"/>
    <property type="evidence" value="ECO:0007669"/>
    <property type="project" value="InterPro"/>
</dbReference>
<keyword evidence="5" id="KW-0560">Oxidoreductase</keyword>
<evidence type="ECO:0000256" key="6">
    <source>
        <dbReference type="PIRSR" id="PIRSR000137-1"/>
    </source>
</evidence>
<proteinExistence type="inferred from homology"/>
<feature type="domain" description="Glucose-methanol-choline oxidoreductase N-terminal" evidence="10">
    <location>
        <begin position="286"/>
        <end position="300"/>
    </location>
</feature>
<dbReference type="HOGENOM" id="CLU_002865_6_1_1"/>
<dbReference type="AlphaFoldDB" id="A0A0D2EGX2"/>
<dbReference type="RefSeq" id="XP_013314449.1">
    <property type="nucleotide sequence ID" value="XM_013458995.1"/>
</dbReference>
<feature type="binding site" evidence="7">
    <location>
        <position position="245"/>
    </location>
    <ligand>
        <name>FAD</name>
        <dbReference type="ChEBI" id="CHEBI:57692"/>
    </ligand>
</feature>
<evidence type="ECO:0000256" key="5">
    <source>
        <dbReference type="ARBA" id="ARBA00023002"/>
    </source>
</evidence>
<gene>
    <name evidence="11" type="ORF">PV05_06276</name>
</gene>
<dbReference type="Pfam" id="PF05199">
    <property type="entry name" value="GMC_oxred_C"/>
    <property type="match status" value="1"/>
</dbReference>
<dbReference type="OrthoDB" id="4106705at2759"/>
<dbReference type="InterPro" id="IPR036188">
    <property type="entry name" value="FAD/NAD-bd_sf"/>
</dbReference>
<name>A0A0D2EGX2_9EURO</name>
<dbReference type="SUPFAM" id="SSF54373">
    <property type="entry name" value="FAD-linked reductases, C-terminal domain"/>
    <property type="match status" value="1"/>
</dbReference>
<dbReference type="PANTHER" id="PTHR11552">
    <property type="entry name" value="GLUCOSE-METHANOL-CHOLINE GMC OXIDOREDUCTASE"/>
    <property type="match status" value="1"/>
</dbReference>
<dbReference type="Gene3D" id="3.30.560.10">
    <property type="entry name" value="Glucose Oxidase, domain 3"/>
    <property type="match status" value="1"/>
</dbReference>
<feature type="domain" description="Glucose-methanol-choline oxidoreductase N-terminal" evidence="9">
    <location>
        <begin position="92"/>
        <end position="115"/>
    </location>
</feature>
<protein>
    <recommendedName>
        <fullName evidence="9 10">Glucose-methanol-choline oxidoreductase N-terminal domain-containing protein</fullName>
    </recommendedName>
</protein>
<sequence>MNCFCTAQEFCETPFDYLIVGGGTAGLVVASRLSEKNNVIVGVIEAGPPVFGEPTVDVPGRMGQTIGTQYDWAFETIPQPGLHGRSLPWPRGKMLGGTSAMNFLVWNRAAREDYDAWASLGNPGWDWAGLKQAHYFMKSESLRRPPEADAEKFRFRVTDRDHGTTGPVQASCQPYLSETHTYWHDTLQNLNIRTNEAHFGGSNVGAWTSVVCADPKTQTRSYSASAYLLPCGNRPNLKVLTGAHVKQIVWSQNKSKGNKVACGIEFSVNGRDMRASCKREVILSAGSVGSPQILELSGIGNPDILHQAGIEVQVPNSNVGENLQEHPMTMTVYEIRPDIITPDDYADPAFERKTYQQYQETRTGMYTSTPSSMAYVPVSTFVPHPSKLATRAQLYADRHPNSSRNYLMNQILQRQFSPKSNLGQVEFILDHSNYSPVYKSEPGKKYATMMQILQYPYSRGRIHIDPTAARQGKLIIDPKYFEGEGEIDFEVMVEAQKFGDRICKTAPMNSIVLKRVYPPEEPSGDFDWSSWMADNTITDWHPVGTCSMLPRESGGVVDSSLRVYGTSNVRVVDASIFPLQISAHIQATVYAVAEKAADRIKQSWNSPVRANL</sequence>
<dbReference type="PIRSF" id="PIRSF000137">
    <property type="entry name" value="Alcohol_oxidase"/>
    <property type="match status" value="1"/>
</dbReference>
<dbReference type="PROSITE" id="PS00624">
    <property type="entry name" value="GMC_OXRED_2"/>
    <property type="match status" value="1"/>
</dbReference>
<feature type="active site" description="Proton acceptor" evidence="6">
    <location>
        <position position="584"/>
    </location>
</feature>
<feature type="binding site" evidence="7">
    <location>
        <begin position="102"/>
        <end position="105"/>
    </location>
    <ligand>
        <name>FAD</name>
        <dbReference type="ChEBI" id="CHEBI:57692"/>
    </ligand>
</feature>
<dbReference type="Proteomes" id="UP000054342">
    <property type="component" value="Unassembled WGS sequence"/>
</dbReference>
<reference evidence="11 12" key="1">
    <citation type="submission" date="2015-01" db="EMBL/GenBank/DDBJ databases">
        <title>The Genome Sequence of Exophiala xenobiotica CBS118157.</title>
        <authorList>
            <consortium name="The Broad Institute Genomics Platform"/>
            <person name="Cuomo C."/>
            <person name="de Hoog S."/>
            <person name="Gorbushina A."/>
            <person name="Stielow B."/>
            <person name="Teixiera M."/>
            <person name="Abouelleil A."/>
            <person name="Chapman S.B."/>
            <person name="Priest M."/>
            <person name="Young S.K."/>
            <person name="Wortman J."/>
            <person name="Nusbaum C."/>
            <person name="Birren B."/>
        </authorList>
    </citation>
    <scope>NUCLEOTIDE SEQUENCE [LARGE SCALE GENOMIC DNA]</scope>
    <source>
        <strain evidence="11 12">CBS 118157</strain>
    </source>
</reference>
<evidence type="ECO:0000256" key="7">
    <source>
        <dbReference type="PIRSR" id="PIRSR000137-2"/>
    </source>
</evidence>
<comment type="cofactor">
    <cofactor evidence="1 7">
        <name>FAD</name>
        <dbReference type="ChEBI" id="CHEBI:57692"/>
    </cofactor>
</comment>
<feature type="active site" description="Proton donor" evidence="6">
    <location>
        <position position="541"/>
    </location>
</feature>
<accession>A0A0D2EGX2</accession>
<evidence type="ECO:0000313" key="11">
    <source>
        <dbReference type="EMBL" id="KIW53865.1"/>
    </source>
</evidence>
<dbReference type="Gene3D" id="3.50.50.60">
    <property type="entry name" value="FAD/NAD(P)-binding domain"/>
    <property type="match status" value="1"/>
</dbReference>
<evidence type="ECO:0000256" key="2">
    <source>
        <dbReference type="ARBA" id="ARBA00010790"/>
    </source>
</evidence>
<organism evidence="11 12">
    <name type="scientific">Exophiala xenobiotica</name>
    <dbReference type="NCBI Taxonomy" id="348802"/>
    <lineage>
        <taxon>Eukaryota</taxon>
        <taxon>Fungi</taxon>
        <taxon>Dikarya</taxon>
        <taxon>Ascomycota</taxon>
        <taxon>Pezizomycotina</taxon>
        <taxon>Eurotiomycetes</taxon>
        <taxon>Chaetothyriomycetidae</taxon>
        <taxon>Chaetothyriales</taxon>
        <taxon>Herpotrichiellaceae</taxon>
        <taxon>Exophiala</taxon>
    </lineage>
</organism>
<dbReference type="GO" id="GO:0016614">
    <property type="term" value="F:oxidoreductase activity, acting on CH-OH group of donors"/>
    <property type="evidence" value="ECO:0007669"/>
    <property type="project" value="InterPro"/>
</dbReference>
<dbReference type="PANTHER" id="PTHR11552:SF201">
    <property type="entry name" value="GLUCOSE-METHANOL-CHOLINE OXIDOREDUCTASE N-TERMINAL DOMAIN-CONTAINING PROTEIN"/>
    <property type="match status" value="1"/>
</dbReference>
<evidence type="ECO:0000256" key="4">
    <source>
        <dbReference type="ARBA" id="ARBA00022827"/>
    </source>
</evidence>
<keyword evidence="3 8" id="KW-0285">Flavoprotein</keyword>
<feature type="binding site" evidence="7">
    <location>
        <begin position="540"/>
        <end position="541"/>
    </location>
    <ligand>
        <name>FAD</name>
        <dbReference type="ChEBI" id="CHEBI:57692"/>
    </ligand>
</feature>
<dbReference type="InterPro" id="IPR000172">
    <property type="entry name" value="GMC_OxRdtase_N"/>
</dbReference>
<dbReference type="SUPFAM" id="SSF51905">
    <property type="entry name" value="FAD/NAD(P)-binding domain"/>
    <property type="match status" value="1"/>
</dbReference>
<keyword evidence="12" id="KW-1185">Reference proteome</keyword>
<dbReference type="GeneID" id="25328184"/>
<dbReference type="InterPro" id="IPR012132">
    <property type="entry name" value="GMC_OxRdtase"/>
</dbReference>
<feature type="binding site" evidence="7">
    <location>
        <position position="98"/>
    </location>
    <ligand>
        <name>FAD</name>
        <dbReference type="ChEBI" id="CHEBI:57692"/>
    </ligand>
</feature>
<evidence type="ECO:0000256" key="3">
    <source>
        <dbReference type="ARBA" id="ARBA00022630"/>
    </source>
</evidence>
<dbReference type="Pfam" id="PF00732">
    <property type="entry name" value="GMC_oxred_N"/>
    <property type="match status" value="1"/>
</dbReference>
<evidence type="ECO:0000256" key="8">
    <source>
        <dbReference type="RuleBase" id="RU003968"/>
    </source>
</evidence>
<dbReference type="STRING" id="348802.A0A0D2EGX2"/>
<keyword evidence="4 7" id="KW-0274">FAD</keyword>
<evidence type="ECO:0000256" key="1">
    <source>
        <dbReference type="ARBA" id="ARBA00001974"/>
    </source>
</evidence>
<evidence type="ECO:0000259" key="9">
    <source>
        <dbReference type="PROSITE" id="PS00623"/>
    </source>
</evidence>